<reference evidence="1" key="1">
    <citation type="submission" date="2014-09" db="EMBL/GenBank/DDBJ databases">
        <authorList>
            <person name="Magalhaes I.L.F."/>
            <person name="Oliveira U."/>
            <person name="Santos F.R."/>
            <person name="Vidigal T.H.D.A."/>
            <person name="Brescovit A.D."/>
            <person name="Santos A.J."/>
        </authorList>
    </citation>
    <scope>NUCLEOTIDE SEQUENCE</scope>
    <source>
        <tissue evidence="1">Shoot tissue taken approximately 20 cm above the soil surface</tissue>
    </source>
</reference>
<name>A0A0A9BTQ0_ARUDO</name>
<accession>A0A0A9BTQ0</accession>
<organism evidence="1">
    <name type="scientific">Arundo donax</name>
    <name type="common">Giant reed</name>
    <name type="synonym">Donax arundinaceus</name>
    <dbReference type="NCBI Taxonomy" id="35708"/>
    <lineage>
        <taxon>Eukaryota</taxon>
        <taxon>Viridiplantae</taxon>
        <taxon>Streptophyta</taxon>
        <taxon>Embryophyta</taxon>
        <taxon>Tracheophyta</taxon>
        <taxon>Spermatophyta</taxon>
        <taxon>Magnoliopsida</taxon>
        <taxon>Liliopsida</taxon>
        <taxon>Poales</taxon>
        <taxon>Poaceae</taxon>
        <taxon>PACMAD clade</taxon>
        <taxon>Arundinoideae</taxon>
        <taxon>Arundineae</taxon>
        <taxon>Arundo</taxon>
    </lineage>
</organism>
<dbReference type="AlphaFoldDB" id="A0A0A9BTQ0"/>
<protein>
    <submittedName>
        <fullName evidence="1">Uncharacterized protein</fullName>
    </submittedName>
</protein>
<proteinExistence type="predicted"/>
<sequence>MPKEMILQMSLIILEAYHLNFNA</sequence>
<reference evidence="1" key="2">
    <citation type="journal article" date="2015" name="Data Brief">
        <title>Shoot transcriptome of the giant reed, Arundo donax.</title>
        <authorList>
            <person name="Barrero R.A."/>
            <person name="Guerrero F.D."/>
            <person name="Moolhuijzen P."/>
            <person name="Goolsby J.A."/>
            <person name="Tidwell J."/>
            <person name="Bellgard S.E."/>
            <person name="Bellgard M.I."/>
        </authorList>
    </citation>
    <scope>NUCLEOTIDE SEQUENCE</scope>
    <source>
        <tissue evidence="1">Shoot tissue taken approximately 20 cm above the soil surface</tissue>
    </source>
</reference>
<dbReference type="EMBL" id="GBRH01232322">
    <property type="protein sequence ID" value="JAD65573.1"/>
    <property type="molecule type" value="Transcribed_RNA"/>
</dbReference>
<evidence type="ECO:0000313" key="1">
    <source>
        <dbReference type="EMBL" id="JAD65573.1"/>
    </source>
</evidence>